<sequence>MFELKPNRGPACLVAGGSRVAIRSWCVMWLSRRPRAAPHLPRVAEAWRLLKLFLAIHPSKQDRVKMVRHLARSVITMGLEPSEKLRRGQSHWPRNRRGLCGGRPLSLRHNSVGFSTSTGAGVNDMIYVEAYSRPVNPKSPLHQVQVGRAEGALIAIHQRAPSTKTIRTIHSEMYRATCWRRQQERAVTEPPRACRYWCRCAASGDLQALGRALSHSEHNRPALF</sequence>
<protein>
    <submittedName>
        <fullName evidence="1">Uncharacterized protein</fullName>
    </submittedName>
</protein>
<name>A0AAE1AVP4_9GAST</name>
<evidence type="ECO:0000313" key="2">
    <source>
        <dbReference type="Proteomes" id="UP001283361"/>
    </source>
</evidence>
<evidence type="ECO:0000313" key="1">
    <source>
        <dbReference type="EMBL" id="KAK3794196.1"/>
    </source>
</evidence>
<dbReference type="EMBL" id="JAWDGP010001132">
    <property type="protein sequence ID" value="KAK3794196.1"/>
    <property type="molecule type" value="Genomic_DNA"/>
</dbReference>
<organism evidence="1 2">
    <name type="scientific">Elysia crispata</name>
    <name type="common">lettuce slug</name>
    <dbReference type="NCBI Taxonomy" id="231223"/>
    <lineage>
        <taxon>Eukaryota</taxon>
        <taxon>Metazoa</taxon>
        <taxon>Spiralia</taxon>
        <taxon>Lophotrochozoa</taxon>
        <taxon>Mollusca</taxon>
        <taxon>Gastropoda</taxon>
        <taxon>Heterobranchia</taxon>
        <taxon>Euthyneura</taxon>
        <taxon>Panpulmonata</taxon>
        <taxon>Sacoglossa</taxon>
        <taxon>Placobranchoidea</taxon>
        <taxon>Plakobranchidae</taxon>
        <taxon>Elysia</taxon>
    </lineage>
</organism>
<keyword evidence="2" id="KW-1185">Reference proteome</keyword>
<reference evidence="1" key="1">
    <citation type="journal article" date="2023" name="G3 (Bethesda)">
        <title>A reference genome for the long-term kleptoplast-retaining sea slug Elysia crispata morphotype clarki.</title>
        <authorList>
            <person name="Eastman K.E."/>
            <person name="Pendleton A.L."/>
            <person name="Shaikh M.A."/>
            <person name="Suttiyut T."/>
            <person name="Ogas R."/>
            <person name="Tomko P."/>
            <person name="Gavelis G."/>
            <person name="Widhalm J.R."/>
            <person name="Wisecaver J.H."/>
        </authorList>
    </citation>
    <scope>NUCLEOTIDE SEQUENCE</scope>
    <source>
        <strain evidence="1">ECLA1</strain>
    </source>
</reference>
<dbReference type="Proteomes" id="UP001283361">
    <property type="component" value="Unassembled WGS sequence"/>
</dbReference>
<dbReference type="AlphaFoldDB" id="A0AAE1AVP4"/>
<gene>
    <name evidence="1" type="ORF">RRG08_049596</name>
</gene>
<accession>A0AAE1AVP4</accession>
<comment type="caution">
    <text evidence="1">The sequence shown here is derived from an EMBL/GenBank/DDBJ whole genome shotgun (WGS) entry which is preliminary data.</text>
</comment>
<proteinExistence type="predicted"/>